<keyword evidence="1" id="KW-0614">Plasmid</keyword>
<dbReference type="RefSeq" id="WP_205378635.1">
    <property type="nucleotide sequence ID" value="NZ_JAFEJA010000003.1"/>
</dbReference>
<sequence length="233" mass="25838">MSANEWAGLSANLKFQGGFAVWDIGMLVHLYGAKKAGARIIESIELKLADNKIGHLPTKLPTDGTRRVLLYAKDHVGLGYVINQIHTLAIQAPEAGENATVYQLQGFLNSLSTLSNHAYRPPVVSPWATPEEHAAAESRQQRRRTAELAYIRSYYGLENRQDIQVDLGVRVRLRGHEGKIVDTQGTEFLMVLLDGSDKPLPRRVSPDLEFATPAGWVTVPEPNHPMTSEEHAR</sequence>
<evidence type="ECO:0000313" key="2">
    <source>
        <dbReference type="Proteomes" id="UP000664109"/>
    </source>
</evidence>
<dbReference type="EMBL" id="JAFEJA010000003">
    <property type="protein sequence ID" value="MBM9624442.1"/>
    <property type="molecule type" value="Genomic_DNA"/>
</dbReference>
<evidence type="ECO:0000313" key="1">
    <source>
        <dbReference type="EMBL" id="MBM9624442.1"/>
    </source>
</evidence>
<comment type="caution">
    <text evidence="1">The sequence shown here is derived from an EMBL/GenBank/DDBJ whole genome shotgun (WGS) entry which is preliminary data.</text>
</comment>
<keyword evidence="2" id="KW-1185">Reference proteome</keyword>
<protein>
    <submittedName>
        <fullName evidence="1">Uncharacterized protein</fullName>
    </submittedName>
</protein>
<geneLocation type="plasmid" evidence="1">
    <name>unnamed1</name>
</geneLocation>
<gene>
    <name evidence="1" type="ORF">JE024_38475</name>
</gene>
<reference evidence="1 2" key="1">
    <citation type="journal article" date="2016" name="Arch. Microbiol.">
        <title>Streptomyces zhihengii sp. nov., isolated from rhizospheric soil of Psammosilene tunicoides.</title>
        <authorList>
            <person name="Huang M.J."/>
            <person name="Fei J.J."/>
            <person name="Salam N."/>
            <person name="Kim C.J."/>
            <person name="Hozzein W.N."/>
            <person name="Xiao M."/>
            <person name="Huang H.Q."/>
            <person name="Li W.J."/>
        </authorList>
    </citation>
    <scope>NUCLEOTIDE SEQUENCE [LARGE SCALE GENOMIC DNA]</scope>
    <source>
        <strain evidence="1 2">YIM T102</strain>
    </source>
</reference>
<accession>A0ABS2V3M0</accession>
<proteinExistence type="predicted"/>
<organism evidence="1 2">
    <name type="scientific">Streptomyces zhihengii</name>
    <dbReference type="NCBI Taxonomy" id="1818004"/>
    <lineage>
        <taxon>Bacteria</taxon>
        <taxon>Bacillati</taxon>
        <taxon>Actinomycetota</taxon>
        <taxon>Actinomycetes</taxon>
        <taxon>Kitasatosporales</taxon>
        <taxon>Streptomycetaceae</taxon>
        <taxon>Streptomyces</taxon>
    </lineage>
</organism>
<name>A0ABS2V3M0_9ACTN</name>
<dbReference type="Proteomes" id="UP000664109">
    <property type="component" value="Unassembled WGS sequence"/>
</dbReference>